<organism evidence="2">
    <name type="scientific">Planktothricoides raciborskii GIHE-MW2</name>
    <dbReference type="NCBI Taxonomy" id="2792601"/>
    <lineage>
        <taxon>Bacteria</taxon>
        <taxon>Bacillati</taxon>
        <taxon>Cyanobacteriota</taxon>
        <taxon>Cyanophyceae</taxon>
        <taxon>Oscillatoriophycideae</taxon>
        <taxon>Oscillatoriales</taxon>
        <taxon>Oscillatoriaceae</taxon>
        <taxon>Planktothricoides</taxon>
    </lineage>
</organism>
<keyword evidence="1" id="KW-0472">Membrane</keyword>
<proteinExistence type="predicted"/>
<reference evidence="2" key="1">
    <citation type="submission" date="2024-07" db="EMBL/GenBank/DDBJ databases">
        <authorList>
            <person name="Kim Y.J."/>
            <person name="Jeong J.Y."/>
        </authorList>
    </citation>
    <scope>NUCLEOTIDE SEQUENCE</scope>
    <source>
        <strain evidence="2">GIHE-MW2</strain>
    </source>
</reference>
<feature type="transmembrane region" description="Helical" evidence="1">
    <location>
        <begin position="12"/>
        <end position="34"/>
    </location>
</feature>
<protein>
    <submittedName>
        <fullName evidence="2">Uncharacterized protein</fullName>
    </submittedName>
</protein>
<keyword evidence="1" id="KW-1133">Transmembrane helix</keyword>
<keyword evidence="1" id="KW-0812">Transmembrane</keyword>
<dbReference type="AlphaFoldDB" id="A0AAU8JHX9"/>
<dbReference type="RefSeq" id="WP_054469935.1">
    <property type="nucleotide sequence ID" value="NZ_CP159837.1"/>
</dbReference>
<evidence type="ECO:0000256" key="1">
    <source>
        <dbReference type="SAM" id="Phobius"/>
    </source>
</evidence>
<name>A0AAU8JHX9_9CYAN</name>
<evidence type="ECO:0000313" key="2">
    <source>
        <dbReference type="EMBL" id="XCM38053.1"/>
    </source>
</evidence>
<dbReference type="EMBL" id="CP159837">
    <property type="protein sequence ID" value="XCM38053.1"/>
    <property type="molecule type" value="Genomic_DNA"/>
</dbReference>
<accession>A0AAU8JHX9</accession>
<sequence length="90" mass="10075">MEKFPPYLSYLGIGLGSLVGLLLLVWVIVAIRILRKTKGLPQAIGTFLTLIVEDNVTAAYQLTTDNFKVKMSKQAFSKFIKKHKINILVP</sequence>
<gene>
    <name evidence="2" type="ORF">ABWT76_000877</name>
</gene>